<protein>
    <submittedName>
        <fullName evidence="1">Uncharacterized protein</fullName>
    </submittedName>
</protein>
<dbReference type="RefSeq" id="WP_237378184.1">
    <property type="nucleotide sequence ID" value="NZ_CP071793.1"/>
</dbReference>
<proteinExistence type="predicted"/>
<sequence length="564" mass="61195">MTDTVIDVNGTSTDFSTEWPGVAPAFDFLRRVAGRADAVGIASQLLEQPGVRNVDEGLLRKMFEELNSEAPPRNLAELKHRVDGLGDTLGDRLTTALAFNGVLRWSDGRLRPGFVEALADEGVDPICACPQPETALVPLDLDRVCEPFYLDKVGVIQNPGFGNTGLDALIQASASFGLARLARARVEDDPVFVPLLDELEEVGYRLLCRRPEIAQPRAAIRAHIDVALERLARGKASRNADQRLDDAVMLAFSELLVASPGRIVQFPPAWKDRLEPIEIPDGDDGFIEGPVLIGQDKAYELAINLNRVRCEVETTPKAGEDEFRIQTKSTVQSKNVLSKNYGHDFDEAEEDIPNLEILKFAVPKKAGSTQTFRTYFQPYESDELTAGDITRFLNVLAKIVEAIAKVAEAASKKKAAKTAEKAGTGASEAQLKKVKSVKETLEKLPDKKAIQKAVEGLGEAGAFGFLSFLNGNDAFTTVTISGSVTSNGPQLAPDWSFQVTGGTLSANQKRKVMVKAKTGARNIKRLQVHELNAKGIGLAPGKDPEIGAYLLDLAVVVREKPKTT</sequence>
<gene>
    <name evidence="1" type="ORF">J3U87_23345</name>
</gene>
<accession>A0A8A4TEZ6</accession>
<name>A0A8A4TEZ6_SULCO</name>
<dbReference type="AlphaFoldDB" id="A0A8A4TEZ6"/>
<dbReference type="KEGG" id="scor:J3U87_23345"/>
<keyword evidence="2" id="KW-1185">Reference proteome</keyword>
<reference evidence="1" key="1">
    <citation type="submission" date="2021-03" db="EMBL/GenBank/DDBJ databases">
        <title>Acanthopleuribacteraceae sp. M133.</title>
        <authorList>
            <person name="Wang G."/>
        </authorList>
    </citation>
    <scope>NUCLEOTIDE SEQUENCE</scope>
    <source>
        <strain evidence="1">M133</strain>
    </source>
</reference>
<organism evidence="1 2">
    <name type="scientific">Sulfidibacter corallicola</name>
    <dbReference type="NCBI Taxonomy" id="2818388"/>
    <lineage>
        <taxon>Bacteria</taxon>
        <taxon>Pseudomonadati</taxon>
        <taxon>Acidobacteriota</taxon>
        <taxon>Holophagae</taxon>
        <taxon>Acanthopleuribacterales</taxon>
        <taxon>Acanthopleuribacteraceae</taxon>
        <taxon>Sulfidibacter</taxon>
    </lineage>
</organism>
<dbReference type="EMBL" id="CP071793">
    <property type="protein sequence ID" value="QTD48526.1"/>
    <property type="molecule type" value="Genomic_DNA"/>
</dbReference>
<evidence type="ECO:0000313" key="2">
    <source>
        <dbReference type="Proteomes" id="UP000663929"/>
    </source>
</evidence>
<evidence type="ECO:0000313" key="1">
    <source>
        <dbReference type="EMBL" id="QTD48526.1"/>
    </source>
</evidence>
<dbReference type="Proteomes" id="UP000663929">
    <property type="component" value="Chromosome"/>
</dbReference>